<dbReference type="SUPFAM" id="SSF55729">
    <property type="entry name" value="Acyl-CoA N-acyltransferases (Nat)"/>
    <property type="match status" value="1"/>
</dbReference>
<dbReference type="Gene3D" id="3.40.630.30">
    <property type="match status" value="1"/>
</dbReference>
<reference evidence="3" key="1">
    <citation type="journal article" date="2019" name="Int. J. Syst. Evol. Microbiol.">
        <title>The Global Catalogue of Microorganisms (GCM) 10K type strain sequencing project: providing services to taxonomists for standard genome sequencing and annotation.</title>
        <authorList>
            <consortium name="The Broad Institute Genomics Platform"/>
            <consortium name="The Broad Institute Genome Sequencing Center for Infectious Disease"/>
            <person name="Wu L."/>
            <person name="Ma J."/>
        </authorList>
    </citation>
    <scope>NUCLEOTIDE SEQUENCE [LARGE SCALE GENOMIC DNA]</scope>
    <source>
        <strain evidence="3">NBRC 108730</strain>
    </source>
</reference>
<proteinExistence type="predicted"/>
<evidence type="ECO:0000313" key="3">
    <source>
        <dbReference type="Proteomes" id="UP001157017"/>
    </source>
</evidence>
<accession>A0ABQ6JJR4</accession>
<sequence length="65" mass="7056">MAESHHRRGIGTALVEAIVRLAAERGCHGVWVAVDPENDAALATYRRAGADRSSCATILDWDLPR</sequence>
<evidence type="ECO:0000259" key="1">
    <source>
        <dbReference type="PROSITE" id="PS51186"/>
    </source>
</evidence>
<gene>
    <name evidence="2" type="ORF">GCM10025868_34880</name>
</gene>
<organism evidence="2 3">
    <name type="scientific">Angustibacter aerolatus</name>
    <dbReference type="NCBI Taxonomy" id="1162965"/>
    <lineage>
        <taxon>Bacteria</taxon>
        <taxon>Bacillati</taxon>
        <taxon>Actinomycetota</taxon>
        <taxon>Actinomycetes</taxon>
        <taxon>Kineosporiales</taxon>
        <taxon>Kineosporiaceae</taxon>
    </lineage>
</organism>
<dbReference type="PROSITE" id="PS51186">
    <property type="entry name" value="GNAT"/>
    <property type="match status" value="1"/>
</dbReference>
<comment type="caution">
    <text evidence="2">The sequence shown here is derived from an EMBL/GenBank/DDBJ whole genome shotgun (WGS) entry which is preliminary data.</text>
</comment>
<dbReference type="EMBL" id="BSUZ01000001">
    <property type="protein sequence ID" value="GMA88238.1"/>
    <property type="molecule type" value="Genomic_DNA"/>
</dbReference>
<dbReference type="CDD" id="cd04301">
    <property type="entry name" value="NAT_SF"/>
    <property type="match status" value="1"/>
</dbReference>
<dbReference type="Proteomes" id="UP001157017">
    <property type="component" value="Unassembled WGS sequence"/>
</dbReference>
<evidence type="ECO:0000313" key="2">
    <source>
        <dbReference type="EMBL" id="GMA88238.1"/>
    </source>
</evidence>
<name>A0ABQ6JJR4_9ACTN</name>
<keyword evidence="3" id="KW-1185">Reference proteome</keyword>
<dbReference type="InterPro" id="IPR016181">
    <property type="entry name" value="Acyl_CoA_acyltransferase"/>
</dbReference>
<dbReference type="InterPro" id="IPR000182">
    <property type="entry name" value="GNAT_dom"/>
</dbReference>
<protein>
    <recommendedName>
        <fullName evidence="1">N-acetyltransferase domain-containing protein</fullName>
    </recommendedName>
</protein>
<feature type="domain" description="N-acetyltransferase" evidence="1">
    <location>
        <begin position="1"/>
        <end position="65"/>
    </location>
</feature>
<dbReference type="Pfam" id="PF00583">
    <property type="entry name" value="Acetyltransf_1"/>
    <property type="match status" value="1"/>
</dbReference>